<gene>
    <name evidence="1" type="ORF">NCTC13465_00177</name>
</gene>
<organism evidence="1 2">
    <name type="scientific">Klebsiella pneumoniae</name>
    <dbReference type="NCBI Taxonomy" id="573"/>
    <lineage>
        <taxon>Bacteria</taxon>
        <taxon>Pseudomonadati</taxon>
        <taxon>Pseudomonadota</taxon>
        <taxon>Gammaproteobacteria</taxon>
        <taxon>Enterobacterales</taxon>
        <taxon>Enterobacteriaceae</taxon>
        <taxon>Klebsiella/Raoultella group</taxon>
        <taxon>Klebsiella</taxon>
        <taxon>Klebsiella pneumoniae complex</taxon>
    </lineage>
</organism>
<sequence>MQLYQQVERLMLQNHNAGDVVGEGDLATQLVGDGAVGEGLAGEQAGAEQRQAQQ</sequence>
<proteinExistence type="predicted"/>
<name>A0A2X3DZ16_KLEPN</name>
<evidence type="ECO:0000313" key="2">
    <source>
        <dbReference type="Proteomes" id="UP000251721"/>
    </source>
</evidence>
<accession>A0A2X3DZ16</accession>
<dbReference type="Proteomes" id="UP000251721">
    <property type="component" value="Unassembled WGS sequence"/>
</dbReference>
<protein>
    <submittedName>
        <fullName evidence="1">Uncharacterized protein</fullName>
    </submittedName>
</protein>
<dbReference type="EMBL" id="UAWQ01000002">
    <property type="protein sequence ID" value="SQC36532.1"/>
    <property type="molecule type" value="Genomic_DNA"/>
</dbReference>
<dbReference type="AlphaFoldDB" id="A0A2X3DZ16"/>
<reference evidence="1 2" key="1">
    <citation type="submission" date="2018-06" db="EMBL/GenBank/DDBJ databases">
        <authorList>
            <consortium name="Pathogen Informatics"/>
            <person name="Doyle S."/>
        </authorList>
    </citation>
    <scope>NUCLEOTIDE SEQUENCE [LARGE SCALE GENOMIC DNA]</scope>
    <source>
        <strain evidence="1 2">NCTC13465</strain>
    </source>
</reference>
<evidence type="ECO:0000313" key="1">
    <source>
        <dbReference type="EMBL" id="SQC36532.1"/>
    </source>
</evidence>